<gene>
    <name evidence="2" type="ORF">E3N88_18844</name>
</gene>
<evidence type="ECO:0000313" key="2">
    <source>
        <dbReference type="EMBL" id="KAD4982173.1"/>
    </source>
</evidence>
<proteinExistence type="predicted"/>
<accession>A0A5N6NP89</accession>
<dbReference type="Proteomes" id="UP000326396">
    <property type="component" value="Linkage Group LG18"/>
</dbReference>
<sequence length="243" mass="27632">MVQQTDSKFSEYVLANSESGLTKQDKKTTLRDLPNENRTMVPKSEGSSLSKDNGPVVEHVKLAGTKRPQQIPARNNGHLVYVRRKTESDQQKNSTCNKENDQCRKLHEHDKKNHEQGPMNDSVMCIPDPEPKISEHVSEKTNTTSHVADSSCLQLDNTKGLSIQHWEERYFKLQNFLKALDSSNQNDYHQMLRSLSSVGLSKVAVELEKRTIQLSMEEAREIQRSRLVDVLDKFPISAGEHGH</sequence>
<name>A0A5N6NP89_9ASTR</name>
<feature type="compositionally biased region" description="Basic and acidic residues" evidence="1">
    <location>
        <begin position="23"/>
        <end position="35"/>
    </location>
</feature>
<feature type="region of interest" description="Disordered" evidence="1">
    <location>
        <begin position="15"/>
        <end position="56"/>
    </location>
</feature>
<dbReference type="PANTHER" id="PTHR34555:SF1">
    <property type="entry name" value="INTEGRAL MEMBRANE HEMOLYSIN-III-LIKE PROTEIN"/>
    <property type="match status" value="1"/>
</dbReference>
<keyword evidence="3" id="KW-1185">Reference proteome</keyword>
<organism evidence="2 3">
    <name type="scientific">Mikania micrantha</name>
    <name type="common">bitter vine</name>
    <dbReference type="NCBI Taxonomy" id="192012"/>
    <lineage>
        <taxon>Eukaryota</taxon>
        <taxon>Viridiplantae</taxon>
        <taxon>Streptophyta</taxon>
        <taxon>Embryophyta</taxon>
        <taxon>Tracheophyta</taxon>
        <taxon>Spermatophyta</taxon>
        <taxon>Magnoliopsida</taxon>
        <taxon>eudicotyledons</taxon>
        <taxon>Gunneridae</taxon>
        <taxon>Pentapetalae</taxon>
        <taxon>asterids</taxon>
        <taxon>campanulids</taxon>
        <taxon>Asterales</taxon>
        <taxon>Asteraceae</taxon>
        <taxon>Asteroideae</taxon>
        <taxon>Heliantheae alliance</taxon>
        <taxon>Eupatorieae</taxon>
        <taxon>Mikania</taxon>
    </lineage>
</organism>
<feature type="region of interest" description="Disordered" evidence="1">
    <location>
        <begin position="85"/>
        <end position="104"/>
    </location>
</feature>
<dbReference type="EMBL" id="SZYD01000010">
    <property type="protein sequence ID" value="KAD4982173.1"/>
    <property type="molecule type" value="Genomic_DNA"/>
</dbReference>
<evidence type="ECO:0000256" key="1">
    <source>
        <dbReference type="SAM" id="MobiDB-lite"/>
    </source>
</evidence>
<dbReference type="PANTHER" id="PTHR34555">
    <property type="entry name" value="INTEGRAL MEMBRANE HEMOLYSIN-III-LIKE PROTEIN"/>
    <property type="match status" value="1"/>
</dbReference>
<reference evidence="2 3" key="1">
    <citation type="submission" date="2019-05" db="EMBL/GenBank/DDBJ databases">
        <title>Mikania micrantha, genome provides insights into the molecular mechanism of rapid growth.</title>
        <authorList>
            <person name="Liu B."/>
        </authorList>
    </citation>
    <scope>NUCLEOTIDE SEQUENCE [LARGE SCALE GENOMIC DNA]</scope>
    <source>
        <strain evidence="2">NLD-2019</strain>
        <tissue evidence="2">Leaf</tissue>
    </source>
</reference>
<protein>
    <submittedName>
        <fullName evidence="2">Uncharacterized protein</fullName>
    </submittedName>
</protein>
<comment type="caution">
    <text evidence="2">The sequence shown here is derived from an EMBL/GenBank/DDBJ whole genome shotgun (WGS) entry which is preliminary data.</text>
</comment>
<evidence type="ECO:0000313" key="3">
    <source>
        <dbReference type="Proteomes" id="UP000326396"/>
    </source>
</evidence>
<dbReference type="OrthoDB" id="1925139at2759"/>
<dbReference type="AlphaFoldDB" id="A0A5N6NP89"/>